<keyword evidence="5" id="KW-0862">Zinc</keyword>
<evidence type="ECO:0000256" key="9">
    <source>
        <dbReference type="ARBA" id="ARBA00023242"/>
    </source>
</evidence>
<feature type="domain" description="C2H2-type" evidence="12">
    <location>
        <begin position="275"/>
        <end position="298"/>
    </location>
</feature>
<evidence type="ECO:0000256" key="3">
    <source>
        <dbReference type="ARBA" id="ARBA00022737"/>
    </source>
</evidence>
<keyword evidence="3" id="KW-0677">Repeat</keyword>
<evidence type="ECO:0000259" key="12">
    <source>
        <dbReference type="PROSITE" id="PS50157"/>
    </source>
</evidence>
<feature type="compositionally biased region" description="Basic and acidic residues" evidence="11">
    <location>
        <begin position="98"/>
        <end position="114"/>
    </location>
</feature>
<keyword evidence="2" id="KW-0479">Metal-binding</keyword>
<accession>A0A7I8VJH0</accession>
<dbReference type="PROSITE" id="PS50157">
    <property type="entry name" value="ZINC_FINGER_C2H2_2"/>
    <property type="match status" value="2"/>
</dbReference>
<proteinExistence type="predicted"/>
<sequence length="330" mass="37195">MKDLTNAQTDKERLKCLIVQTLSKVCKQTLAAEKFTMEGLLGITMPNNEVMLISLKEEVTNNDVDKTTAAADNVINCSSPSCENRKRSIHNVSDGDDLTEKKSRLEGIVRERLQGSRSSRKNPHPQQHISAPVWVEDGPETGEGSRKENGDVDVKVENSLVIPMEEKSVKQEPEEEEESDKAVRQMAELGLNIDDFRSSIDANKDGIVTVEPTDPPIKPIKKHKSPRRRRSVEEDTVPPLPDDPSVTICPVCEKSWDAHSKLVVHYRVHTGERPYQCPHCSQHFTQKSSLRRHLRRYHGIFTDYVPRASKSRSSYIVSANFAEDTAEDSE</sequence>
<dbReference type="AlphaFoldDB" id="A0A7I8VJH0"/>
<evidence type="ECO:0000256" key="10">
    <source>
        <dbReference type="PROSITE-ProRule" id="PRU00042"/>
    </source>
</evidence>
<dbReference type="SUPFAM" id="SSF57667">
    <property type="entry name" value="beta-beta-alpha zinc fingers"/>
    <property type="match status" value="1"/>
</dbReference>
<feature type="domain" description="C2H2-type" evidence="12">
    <location>
        <begin position="247"/>
        <end position="274"/>
    </location>
</feature>
<dbReference type="Pfam" id="PF00096">
    <property type="entry name" value="zf-C2H2"/>
    <property type="match status" value="1"/>
</dbReference>
<evidence type="ECO:0000313" key="13">
    <source>
        <dbReference type="EMBL" id="CAD5116425.1"/>
    </source>
</evidence>
<dbReference type="PANTHER" id="PTHR23235">
    <property type="entry name" value="KRUEPPEL-LIKE TRANSCRIPTION FACTOR"/>
    <property type="match status" value="1"/>
</dbReference>
<dbReference type="PANTHER" id="PTHR23235:SF120">
    <property type="entry name" value="KRUPPEL-LIKE FACTOR 15"/>
    <property type="match status" value="1"/>
</dbReference>
<evidence type="ECO:0000256" key="11">
    <source>
        <dbReference type="SAM" id="MobiDB-lite"/>
    </source>
</evidence>
<evidence type="ECO:0000256" key="4">
    <source>
        <dbReference type="ARBA" id="ARBA00022771"/>
    </source>
</evidence>
<dbReference type="GO" id="GO:0005634">
    <property type="term" value="C:nucleus"/>
    <property type="evidence" value="ECO:0007669"/>
    <property type="project" value="UniProtKB-SubCell"/>
</dbReference>
<dbReference type="InterPro" id="IPR013087">
    <property type="entry name" value="Znf_C2H2_type"/>
</dbReference>
<dbReference type="GO" id="GO:0008270">
    <property type="term" value="F:zinc ion binding"/>
    <property type="evidence" value="ECO:0007669"/>
    <property type="project" value="UniProtKB-KW"/>
</dbReference>
<evidence type="ECO:0000313" key="14">
    <source>
        <dbReference type="Proteomes" id="UP000549394"/>
    </source>
</evidence>
<organism evidence="13 14">
    <name type="scientific">Dimorphilus gyrociliatus</name>
    <dbReference type="NCBI Taxonomy" id="2664684"/>
    <lineage>
        <taxon>Eukaryota</taxon>
        <taxon>Metazoa</taxon>
        <taxon>Spiralia</taxon>
        <taxon>Lophotrochozoa</taxon>
        <taxon>Annelida</taxon>
        <taxon>Polychaeta</taxon>
        <taxon>Polychaeta incertae sedis</taxon>
        <taxon>Dinophilidae</taxon>
        <taxon>Dimorphilus</taxon>
    </lineage>
</organism>
<dbReference type="OrthoDB" id="6243993at2759"/>
<keyword evidence="8" id="KW-0804">Transcription</keyword>
<evidence type="ECO:0000256" key="7">
    <source>
        <dbReference type="ARBA" id="ARBA00023125"/>
    </source>
</evidence>
<dbReference type="GO" id="GO:0000981">
    <property type="term" value="F:DNA-binding transcription factor activity, RNA polymerase II-specific"/>
    <property type="evidence" value="ECO:0007669"/>
    <property type="project" value="TreeGrafter"/>
</dbReference>
<gene>
    <name evidence="13" type="ORF">DGYR_LOCUS5062</name>
</gene>
<comment type="caution">
    <text evidence="13">The sequence shown here is derived from an EMBL/GenBank/DDBJ whole genome shotgun (WGS) entry which is preliminary data.</text>
</comment>
<comment type="subcellular location">
    <subcellularLocation>
        <location evidence="1">Nucleus</location>
    </subcellularLocation>
</comment>
<keyword evidence="6" id="KW-0805">Transcription regulation</keyword>
<evidence type="ECO:0000256" key="5">
    <source>
        <dbReference type="ARBA" id="ARBA00022833"/>
    </source>
</evidence>
<keyword evidence="4 10" id="KW-0863">Zinc-finger</keyword>
<dbReference type="InterPro" id="IPR036236">
    <property type="entry name" value="Znf_C2H2_sf"/>
</dbReference>
<keyword evidence="14" id="KW-1185">Reference proteome</keyword>
<dbReference type="SMART" id="SM00355">
    <property type="entry name" value="ZnF_C2H2"/>
    <property type="match status" value="2"/>
</dbReference>
<feature type="compositionally biased region" description="Basic residues" evidence="11">
    <location>
        <begin position="219"/>
        <end position="230"/>
    </location>
</feature>
<dbReference type="Gene3D" id="3.30.160.60">
    <property type="entry name" value="Classic Zinc Finger"/>
    <property type="match status" value="2"/>
</dbReference>
<dbReference type="Proteomes" id="UP000549394">
    <property type="component" value="Unassembled WGS sequence"/>
</dbReference>
<evidence type="ECO:0000256" key="1">
    <source>
        <dbReference type="ARBA" id="ARBA00004123"/>
    </source>
</evidence>
<evidence type="ECO:0000256" key="2">
    <source>
        <dbReference type="ARBA" id="ARBA00022723"/>
    </source>
</evidence>
<dbReference type="GO" id="GO:0000978">
    <property type="term" value="F:RNA polymerase II cis-regulatory region sequence-specific DNA binding"/>
    <property type="evidence" value="ECO:0007669"/>
    <property type="project" value="TreeGrafter"/>
</dbReference>
<dbReference type="EMBL" id="CAJFCJ010000006">
    <property type="protein sequence ID" value="CAD5116425.1"/>
    <property type="molecule type" value="Genomic_DNA"/>
</dbReference>
<reference evidence="13 14" key="1">
    <citation type="submission" date="2020-08" db="EMBL/GenBank/DDBJ databases">
        <authorList>
            <person name="Hejnol A."/>
        </authorList>
    </citation>
    <scope>NUCLEOTIDE SEQUENCE [LARGE SCALE GENOMIC DNA]</scope>
</reference>
<keyword evidence="9" id="KW-0539">Nucleus</keyword>
<evidence type="ECO:0000256" key="6">
    <source>
        <dbReference type="ARBA" id="ARBA00023015"/>
    </source>
</evidence>
<dbReference type="PROSITE" id="PS00028">
    <property type="entry name" value="ZINC_FINGER_C2H2_1"/>
    <property type="match status" value="2"/>
</dbReference>
<feature type="region of interest" description="Disordered" evidence="11">
    <location>
        <begin position="81"/>
        <end position="149"/>
    </location>
</feature>
<protein>
    <submittedName>
        <fullName evidence="13">DgyrCDS5316</fullName>
    </submittedName>
</protein>
<feature type="region of interest" description="Disordered" evidence="11">
    <location>
        <begin position="206"/>
        <end position="241"/>
    </location>
</feature>
<dbReference type="FunFam" id="3.30.160.60:FF:000450">
    <property type="entry name" value="PR domain zinc finger protein 14"/>
    <property type="match status" value="1"/>
</dbReference>
<evidence type="ECO:0000256" key="8">
    <source>
        <dbReference type="ARBA" id="ARBA00023163"/>
    </source>
</evidence>
<name>A0A7I8VJH0_9ANNE</name>
<keyword evidence="7" id="KW-0238">DNA-binding</keyword>